<keyword evidence="4" id="KW-0269">Exonuclease</keyword>
<evidence type="ECO:0000256" key="1">
    <source>
        <dbReference type="ARBA" id="ARBA00009921"/>
    </source>
</evidence>
<reference evidence="7" key="2">
    <citation type="submission" date="2015-01" db="EMBL/GenBank/DDBJ databases">
        <title>Evolutionary Origins and Diversification of the Mycorrhizal Mutualists.</title>
        <authorList>
            <consortium name="DOE Joint Genome Institute"/>
            <consortium name="Mycorrhizal Genomics Consortium"/>
            <person name="Kohler A."/>
            <person name="Kuo A."/>
            <person name="Nagy L.G."/>
            <person name="Floudas D."/>
            <person name="Copeland A."/>
            <person name="Barry K.W."/>
            <person name="Cichocki N."/>
            <person name="Veneault-Fourrey C."/>
            <person name="LaButti K."/>
            <person name="Lindquist E.A."/>
            <person name="Lipzen A."/>
            <person name="Lundell T."/>
            <person name="Morin E."/>
            <person name="Murat C."/>
            <person name="Riley R."/>
            <person name="Ohm R."/>
            <person name="Sun H."/>
            <person name="Tunlid A."/>
            <person name="Henrissat B."/>
            <person name="Grigoriev I.V."/>
            <person name="Hibbett D.S."/>
            <person name="Martin F."/>
        </authorList>
    </citation>
    <scope>NUCLEOTIDE SEQUENCE [LARGE SCALE GENOMIC DNA]</scope>
    <source>
        <strain evidence="7">F 1598</strain>
    </source>
</reference>
<name>A0A0C3ETQ3_PILCF</name>
<protein>
    <recommendedName>
        <fullName evidence="5">Exonuclease domain-containing protein</fullName>
    </recommendedName>
</protein>
<dbReference type="PANTHER" id="PTHR11046:SF0">
    <property type="entry name" value="OLIGORIBONUCLEASE, MITOCHONDRIAL"/>
    <property type="match status" value="1"/>
</dbReference>
<dbReference type="SUPFAM" id="SSF53098">
    <property type="entry name" value="Ribonuclease H-like"/>
    <property type="match status" value="1"/>
</dbReference>
<dbReference type="Gene3D" id="3.30.420.10">
    <property type="entry name" value="Ribonuclease H-like superfamily/Ribonuclease H"/>
    <property type="match status" value="1"/>
</dbReference>
<gene>
    <name evidence="6" type="ORF">PILCRDRAFT_830512</name>
</gene>
<dbReference type="Pfam" id="PF00929">
    <property type="entry name" value="RNase_T"/>
    <property type="match status" value="1"/>
</dbReference>
<organism evidence="6 7">
    <name type="scientific">Piloderma croceum (strain F 1598)</name>
    <dbReference type="NCBI Taxonomy" id="765440"/>
    <lineage>
        <taxon>Eukaryota</taxon>
        <taxon>Fungi</taxon>
        <taxon>Dikarya</taxon>
        <taxon>Basidiomycota</taxon>
        <taxon>Agaricomycotina</taxon>
        <taxon>Agaricomycetes</taxon>
        <taxon>Agaricomycetidae</taxon>
        <taxon>Atheliales</taxon>
        <taxon>Atheliaceae</taxon>
        <taxon>Piloderma</taxon>
    </lineage>
</organism>
<evidence type="ECO:0000259" key="5">
    <source>
        <dbReference type="SMART" id="SM00479"/>
    </source>
</evidence>
<dbReference type="GO" id="GO:0000175">
    <property type="term" value="F:3'-5'-RNA exonuclease activity"/>
    <property type="evidence" value="ECO:0007669"/>
    <property type="project" value="InterPro"/>
</dbReference>
<dbReference type="InterPro" id="IPR022894">
    <property type="entry name" value="Oligoribonuclease"/>
</dbReference>
<dbReference type="CDD" id="cd06135">
    <property type="entry name" value="Orn"/>
    <property type="match status" value="1"/>
</dbReference>
<dbReference type="STRING" id="765440.A0A0C3ETQ3"/>
<feature type="domain" description="Exonuclease" evidence="5">
    <location>
        <begin position="67"/>
        <end position="243"/>
    </location>
</feature>
<dbReference type="HOGENOM" id="CLU_064761_0_2_1"/>
<dbReference type="InterPro" id="IPR012337">
    <property type="entry name" value="RNaseH-like_sf"/>
</dbReference>
<dbReference type="AlphaFoldDB" id="A0A0C3ETQ3"/>
<dbReference type="GO" id="GO:0005739">
    <property type="term" value="C:mitochondrion"/>
    <property type="evidence" value="ECO:0007669"/>
    <property type="project" value="TreeGrafter"/>
</dbReference>
<reference evidence="6 7" key="1">
    <citation type="submission" date="2014-04" db="EMBL/GenBank/DDBJ databases">
        <authorList>
            <consortium name="DOE Joint Genome Institute"/>
            <person name="Kuo A."/>
            <person name="Tarkka M."/>
            <person name="Buscot F."/>
            <person name="Kohler A."/>
            <person name="Nagy L.G."/>
            <person name="Floudas D."/>
            <person name="Copeland A."/>
            <person name="Barry K.W."/>
            <person name="Cichocki N."/>
            <person name="Veneault-Fourrey C."/>
            <person name="LaButti K."/>
            <person name="Lindquist E.A."/>
            <person name="Lipzen A."/>
            <person name="Lundell T."/>
            <person name="Morin E."/>
            <person name="Murat C."/>
            <person name="Sun H."/>
            <person name="Tunlid A."/>
            <person name="Henrissat B."/>
            <person name="Grigoriev I.V."/>
            <person name="Hibbett D.S."/>
            <person name="Martin F."/>
            <person name="Nordberg H.P."/>
            <person name="Cantor M.N."/>
            <person name="Hua S.X."/>
        </authorList>
    </citation>
    <scope>NUCLEOTIDE SEQUENCE [LARGE SCALE GENOMIC DNA]</scope>
    <source>
        <strain evidence="6 7">F 1598</strain>
    </source>
</reference>
<dbReference type="InParanoid" id="A0A0C3ETQ3"/>
<dbReference type="Proteomes" id="UP000054166">
    <property type="component" value="Unassembled WGS sequence"/>
</dbReference>
<dbReference type="EMBL" id="KN833435">
    <property type="protein sequence ID" value="KIM71171.1"/>
    <property type="molecule type" value="Genomic_DNA"/>
</dbReference>
<comment type="similarity">
    <text evidence="1">Belongs to the oligoribonuclease family.</text>
</comment>
<proteinExistence type="inferred from homology"/>
<keyword evidence="3" id="KW-0378">Hydrolase</keyword>
<evidence type="ECO:0000313" key="7">
    <source>
        <dbReference type="Proteomes" id="UP000054166"/>
    </source>
</evidence>
<dbReference type="FunFam" id="3.30.420.10:FF:000003">
    <property type="entry name" value="Oligoribonuclease"/>
    <property type="match status" value="1"/>
</dbReference>
<keyword evidence="7" id="KW-1185">Reference proteome</keyword>
<keyword evidence="2" id="KW-0540">Nuclease</keyword>
<dbReference type="SMART" id="SM00479">
    <property type="entry name" value="EXOIII"/>
    <property type="match status" value="1"/>
</dbReference>
<evidence type="ECO:0000256" key="3">
    <source>
        <dbReference type="ARBA" id="ARBA00022801"/>
    </source>
</evidence>
<dbReference type="NCBIfam" id="NF003765">
    <property type="entry name" value="PRK05359.1"/>
    <property type="match status" value="1"/>
</dbReference>
<dbReference type="InterPro" id="IPR036397">
    <property type="entry name" value="RNaseH_sf"/>
</dbReference>
<dbReference type="FunCoup" id="A0A0C3ETQ3">
    <property type="interactions" value="539"/>
</dbReference>
<evidence type="ECO:0000256" key="4">
    <source>
        <dbReference type="ARBA" id="ARBA00022839"/>
    </source>
</evidence>
<dbReference type="OrthoDB" id="270189at2759"/>
<evidence type="ECO:0000313" key="6">
    <source>
        <dbReference type="EMBL" id="KIM71171.1"/>
    </source>
</evidence>
<sequence length="253" mass="28867">MLQTSGVLPLYGHFVGLRSTRFATQQFLFPRFTRLQTHTPVFSTRPTVARCTLHTAMQKPLDFYAGPLVWIDCEMTGLDPRKDKILEIAVVITDGNLNQVDDGIEFVINTEKKYLDAMDEWCTNQHASSGLTEACLNSPHSKEFVTQSVLAYIQKWVPSHRVGVLAGSSVHADRSFLVEEMPQIIDWLHYRIVDVSSIKELVRRWYPSRTSPKGIKWKGNHRALDDIKGSIRELTWYRENIFIKPGSTPSDSC</sequence>
<dbReference type="GO" id="GO:0003676">
    <property type="term" value="F:nucleic acid binding"/>
    <property type="evidence" value="ECO:0007669"/>
    <property type="project" value="InterPro"/>
</dbReference>
<evidence type="ECO:0000256" key="2">
    <source>
        <dbReference type="ARBA" id="ARBA00022722"/>
    </source>
</evidence>
<dbReference type="PANTHER" id="PTHR11046">
    <property type="entry name" value="OLIGORIBONUCLEASE, MITOCHONDRIAL"/>
    <property type="match status" value="1"/>
</dbReference>
<dbReference type="InterPro" id="IPR013520">
    <property type="entry name" value="Ribonucl_H"/>
</dbReference>
<accession>A0A0C3ETQ3</accession>